<sequence length="162" mass="17658">MSRLDLLPDAGPVLTIRQALYRAGRDYRGGVTGLALDLGMDLDALQKKLKFDFEARWPTPDELEEIIGASQDPRLLDALMRPAGAVWFKPKPVRATKDALKAVGELLQKEGQFVGSLHTGAADNVWQPHEVALLEHHGNEVIRAVLGIMAGARAAMEGRQDG</sequence>
<dbReference type="InterPro" id="IPR009679">
    <property type="entry name" value="Phage_186_CII-like"/>
</dbReference>
<name>A0A1N6S9W4_AQUAC</name>
<protein>
    <submittedName>
        <fullName evidence="1">Uncharacterized protein</fullName>
    </submittedName>
</protein>
<gene>
    <name evidence="1" type="ORF">SAMN05878282_103432</name>
</gene>
<dbReference type="Pfam" id="PF06892">
    <property type="entry name" value="Phage_CP76"/>
    <property type="match status" value="1"/>
</dbReference>
<reference evidence="1 2" key="1">
    <citation type="submission" date="2017-01" db="EMBL/GenBank/DDBJ databases">
        <authorList>
            <person name="Mah S.A."/>
            <person name="Swanson W.J."/>
            <person name="Moy G.W."/>
            <person name="Vacquier V.D."/>
        </authorList>
    </citation>
    <scope>NUCLEOTIDE SEQUENCE [LARGE SCALE GENOMIC DNA]</scope>
    <source>
        <strain evidence="1 2">RU36E</strain>
    </source>
</reference>
<dbReference type="GO" id="GO:0003677">
    <property type="term" value="F:DNA binding"/>
    <property type="evidence" value="ECO:0007669"/>
    <property type="project" value="InterPro"/>
</dbReference>
<organism evidence="1 2">
    <name type="scientific">Aquipseudomonas alcaligenes</name>
    <name type="common">Pseudomonas alcaligenes</name>
    <dbReference type="NCBI Taxonomy" id="43263"/>
    <lineage>
        <taxon>Bacteria</taxon>
        <taxon>Pseudomonadati</taxon>
        <taxon>Pseudomonadota</taxon>
        <taxon>Gammaproteobacteria</taxon>
        <taxon>Pseudomonadales</taxon>
        <taxon>Pseudomonadaceae</taxon>
        <taxon>Aquipseudomonas</taxon>
    </lineage>
</organism>
<evidence type="ECO:0000313" key="2">
    <source>
        <dbReference type="Proteomes" id="UP000185841"/>
    </source>
</evidence>
<proteinExistence type="predicted"/>
<dbReference type="EMBL" id="FTMP01000003">
    <property type="protein sequence ID" value="SIQ37874.1"/>
    <property type="molecule type" value="Genomic_DNA"/>
</dbReference>
<dbReference type="Proteomes" id="UP000185841">
    <property type="component" value="Unassembled WGS sequence"/>
</dbReference>
<dbReference type="AlphaFoldDB" id="A0A1N6S9W4"/>
<evidence type="ECO:0000313" key="1">
    <source>
        <dbReference type="EMBL" id="SIQ37874.1"/>
    </source>
</evidence>
<accession>A0A1N6S9W4</accession>
<dbReference type="RefSeq" id="WP_076426377.1">
    <property type="nucleotide sequence ID" value="NZ_FTMP01000003.1"/>
</dbReference>